<dbReference type="AlphaFoldDB" id="A0A5C5ZAW4"/>
<name>A0A5C5ZAW4_9BACT</name>
<feature type="chain" id="PRO_5022757111" evidence="1">
    <location>
        <begin position="32"/>
        <end position="65"/>
    </location>
</feature>
<feature type="signal peptide" evidence="1">
    <location>
        <begin position="1"/>
        <end position="31"/>
    </location>
</feature>
<reference evidence="2 3" key="1">
    <citation type="submission" date="2019-02" db="EMBL/GenBank/DDBJ databases">
        <title>Deep-cultivation of Planctomycetes and their phenomic and genomic characterization uncovers novel biology.</title>
        <authorList>
            <person name="Wiegand S."/>
            <person name="Jogler M."/>
            <person name="Boedeker C."/>
            <person name="Pinto D."/>
            <person name="Vollmers J."/>
            <person name="Rivas-Marin E."/>
            <person name="Kohn T."/>
            <person name="Peeters S.H."/>
            <person name="Heuer A."/>
            <person name="Rast P."/>
            <person name="Oberbeckmann S."/>
            <person name="Bunk B."/>
            <person name="Jeske O."/>
            <person name="Meyerdierks A."/>
            <person name="Storesund J.E."/>
            <person name="Kallscheuer N."/>
            <person name="Luecker S."/>
            <person name="Lage O.M."/>
            <person name="Pohl T."/>
            <person name="Merkel B.J."/>
            <person name="Hornburger P."/>
            <person name="Mueller R.-W."/>
            <person name="Bruemmer F."/>
            <person name="Labrenz M."/>
            <person name="Spormann A.M."/>
            <person name="Op Den Camp H."/>
            <person name="Overmann J."/>
            <person name="Amann R."/>
            <person name="Jetten M.S.M."/>
            <person name="Mascher T."/>
            <person name="Medema M.H."/>
            <person name="Devos D.P."/>
            <person name="Kaster A.-K."/>
            <person name="Ovreas L."/>
            <person name="Rohde M."/>
            <person name="Galperin M.Y."/>
            <person name="Jogler C."/>
        </authorList>
    </citation>
    <scope>NUCLEOTIDE SEQUENCE [LARGE SCALE GENOMIC DNA]</scope>
    <source>
        <strain evidence="2 3">CA13</strain>
    </source>
</reference>
<dbReference type="Proteomes" id="UP000315010">
    <property type="component" value="Unassembled WGS sequence"/>
</dbReference>
<organism evidence="2 3">
    <name type="scientific">Novipirellula herctigrandis</name>
    <dbReference type="NCBI Taxonomy" id="2527986"/>
    <lineage>
        <taxon>Bacteria</taxon>
        <taxon>Pseudomonadati</taxon>
        <taxon>Planctomycetota</taxon>
        <taxon>Planctomycetia</taxon>
        <taxon>Pirellulales</taxon>
        <taxon>Pirellulaceae</taxon>
        <taxon>Novipirellula</taxon>
    </lineage>
</organism>
<accession>A0A5C5ZAW4</accession>
<comment type="caution">
    <text evidence="2">The sequence shown here is derived from an EMBL/GenBank/DDBJ whole genome shotgun (WGS) entry which is preliminary data.</text>
</comment>
<sequence length="65" mass="7076" precursor="true">MPVKQLSRLSFGFAALLLSVCLTGCSGSTEAEVDLDPNDPRLIESDEVINFVPETFTDEEIMGVK</sequence>
<dbReference type="OrthoDB" id="289422at2"/>
<protein>
    <submittedName>
        <fullName evidence="2">Uncharacterized protein</fullName>
    </submittedName>
</protein>
<keyword evidence="1" id="KW-0732">Signal</keyword>
<dbReference type="RefSeq" id="WP_146402192.1">
    <property type="nucleotide sequence ID" value="NZ_SJPJ01000001.1"/>
</dbReference>
<evidence type="ECO:0000313" key="2">
    <source>
        <dbReference type="EMBL" id="TWT84454.1"/>
    </source>
</evidence>
<dbReference type="EMBL" id="SJPJ01000001">
    <property type="protein sequence ID" value="TWT84454.1"/>
    <property type="molecule type" value="Genomic_DNA"/>
</dbReference>
<gene>
    <name evidence="2" type="ORF">CA13_59320</name>
</gene>
<proteinExistence type="predicted"/>
<keyword evidence="3" id="KW-1185">Reference proteome</keyword>
<evidence type="ECO:0000313" key="3">
    <source>
        <dbReference type="Proteomes" id="UP000315010"/>
    </source>
</evidence>
<evidence type="ECO:0000256" key="1">
    <source>
        <dbReference type="SAM" id="SignalP"/>
    </source>
</evidence>